<proteinExistence type="predicted"/>
<sequence length="92" mass="9137">MGKRKRPGQTARRALLLWPLVCTGGNGSGGVRPGAGGGADLLAVPVGMVSAGTVPAVGVPASRLALAVLHPGQFCRLPEGSDSPPNGSEKQV</sequence>
<evidence type="ECO:0000313" key="1">
    <source>
        <dbReference type="EMBL" id="DAE19653.1"/>
    </source>
</evidence>
<name>A0A8S5QLJ3_9CAUD</name>
<protein>
    <submittedName>
        <fullName evidence="1">Uncharacterized protein</fullName>
    </submittedName>
</protein>
<dbReference type="EMBL" id="BK015681">
    <property type="protein sequence ID" value="DAE19653.1"/>
    <property type="molecule type" value="Genomic_DNA"/>
</dbReference>
<accession>A0A8S5QLJ3</accession>
<organism evidence="1">
    <name type="scientific">Caudovirales sp. ctU7I6</name>
    <dbReference type="NCBI Taxonomy" id="2826776"/>
    <lineage>
        <taxon>Viruses</taxon>
        <taxon>Duplodnaviria</taxon>
        <taxon>Heunggongvirae</taxon>
        <taxon>Uroviricota</taxon>
        <taxon>Caudoviricetes</taxon>
    </lineage>
</organism>
<reference evidence="1" key="1">
    <citation type="journal article" date="2021" name="Proc. Natl. Acad. Sci. U.S.A.">
        <title>A Catalog of Tens of Thousands of Viruses from Human Metagenomes Reveals Hidden Associations with Chronic Diseases.</title>
        <authorList>
            <person name="Tisza M.J."/>
            <person name="Buck C.B."/>
        </authorList>
    </citation>
    <scope>NUCLEOTIDE SEQUENCE</scope>
    <source>
        <strain evidence="1">CtU7I6</strain>
    </source>
</reference>